<gene>
    <name evidence="2" type="ORF">METZ01_LOCUS483579</name>
</gene>
<keyword evidence="1" id="KW-1133">Transmembrane helix</keyword>
<name>A0A383CG76_9ZZZZ</name>
<dbReference type="AlphaFoldDB" id="A0A383CG76"/>
<protein>
    <submittedName>
        <fullName evidence="2">Uncharacterized protein</fullName>
    </submittedName>
</protein>
<organism evidence="2">
    <name type="scientific">marine metagenome</name>
    <dbReference type="NCBI Taxonomy" id="408172"/>
    <lineage>
        <taxon>unclassified sequences</taxon>
        <taxon>metagenomes</taxon>
        <taxon>ecological metagenomes</taxon>
    </lineage>
</organism>
<feature type="transmembrane region" description="Helical" evidence="1">
    <location>
        <begin position="21"/>
        <end position="43"/>
    </location>
</feature>
<evidence type="ECO:0000313" key="2">
    <source>
        <dbReference type="EMBL" id="SVE30725.1"/>
    </source>
</evidence>
<keyword evidence="1" id="KW-0812">Transmembrane</keyword>
<feature type="non-terminal residue" evidence="2">
    <location>
        <position position="66"/>
    </location>
</feature>
<reference evidence="2" key="1">
    <citation type="submission" date="2018-05" db="EMBL/GenBank/DDBJ databases">
        <authorList>
            <person name="Lanie J.A."/>
            <person name="Ng W.-L."/>
            <person name="Kazmierczak K.M."/>
            <person name="Andrzejewski T.M."/>
            <person name="Davidsen T.M."/>
            <person name="Wayne K.J."/>
            <person name="Tettelin H."/>
            <person name="Glass J.I."/>
            <person name="Rusch D."/>
            <person name="Podicherti R."/>
            <person name="Tsui H.-C.T."/>
            <person name="Winkler M.E."/>
        </authorList>
    </citation>
    <scope>NUCLEOTIDE SEQUENCE</scope>
</reference>
<dbReference type="EMBL" id="UINC01208266">
    <property type="protein sequence ID" value="SVE30725.1"/>
    <property type="molecule type" value="Genomic_DNA"/>
</dbReference>
<evidence type="ECO:0000256" key="1">
    <source>
        <dbReference type="SAM" id="Phobius"/>
    </source>
</evidence>
<sequence length="66" mass="7573">MISLDELQEIDIQDAMAWPPWFTWLMGVVAAVALVGAGWYFVLQDQQVNLVAKQREETVLTETYRS</sequence>
<proteinExistence type="predicted"/>
<accession>A0A383CG76</accession>
<keyword evidence="1" id="KW-0472">Membrane</keyword>